<comment type="caution">
    <text evidence="1">The sequence shown here is derived from an EMBL/GenBank/DDBJ whole genome shotgun (WGS) entry which is preliminary data.</text>
</comment>
<keyword evidence="2" id="KW-1185">Reference proteome</keyword>
<protein>
    <submittedName>
        <fullName evidence="1">Uncharacterized protein</fullName>
    </submittedName>
</protein>
<organism evidence="1 2">
    <name type="scientific">Tahibacter aquaticus</name>
    <dbReference type="NCBI Taxonomy" id="520092"/>
    <lineage>
        <taxon>Bacteria</taxon>
        <taxon>Pseudomonadati</taxon>
        <taxon>Pseudomonadota</taxon>
        <taxon>Gammaproteobacteria</taxon>
        <taxon>Lysobacterales</taxon>
        <taxon>Rhodanobacteraceae</taxon>
        <taxon>Tahibacter</taxon>
    </lineage>
</organism>
<evidence type="ECO:0000313" key="2">
    <source>
        <dbReference type="Proteomes" id="UP000295293"/>
    </source>
</evidence>
<sequence length="42" mass="4758">MNVAARNGLRISFLGLPDGPLLRRLCLGVKHCFSRPADWHRL</sequence>
<gene>
    <name evidence="1" type="ORF">DFR29_11252</name>
</gene>
<accession>A0A4R6YRZ4</accession>
<dbReference type="AlphaFoldDB" id="A0A4R6YRZ4"/>
<evidence type="ECO:0000313" key="1">
    <source>
        <dbReference type="EMBL" id="TDR40738.1"/>
    </source>
</evidence>
<name>A0A4R6YRZ4_9GAMM</name>
<proteinExistence type="predicted"/>
<dbReference type="EMBL" id="SNZH01000012">
    <property type="protein sequence ID" value="TDR40738.1"/>
    <property type="molecule type" value="Genomic_DNA"/>
</dbReference>
<reference evidence="1 2" key="1">
    <citation type="submission" date="2019-03" db="EMBL/GenBank/DDBJ databases">
        <title>Genomic Encyclopedia of Type Strains, Phase IV (KMG-IV): sequencing the most valuable type-strain genomes for metagenomic binning, comparative biology and taxonomic classification.</title>
        <authorList>
            <person name="Goeker M."/>
        </authorList>
    </citation>
    <scope>NUCLEOTIDE SEQUENCE [LARGE SCALE GENOMIC DNA]</scope>
    <source>
        <strain evidence="1 2">DSM 21667</strain>
    </source>
</reference>
<dbReference type="Proteomes" id="UP000295293">
    <property type="component" value="Unassembled WGS sequence"/>
</dbReference>